<keyword evidence="2" id="KW-0436">Ligase</keyword>
<protein>
    <submittedName>
        <fullName evidence="2">Lipoate-protein ligase A</fullName>
    </submittedName>
</protein>
<dbReference type="InterPro" id="IPR045864">
    <property type="entry name" value="aa-tRNA-synth_II/BPL/LPL"/>
</dbReference>
<dbReference type="InterPro" id="IPR004143">
    <property type="entry name" value="BPL_LPL_catalytic"/>
</dbReference>
<dbReference type="Pfam" id="PF21948">
    <property type="entry name" value="LplA-B_cat"/>
    <property type="match status" value="1"/>
</dbReference>
<reference evidence="2 3" key="1">
    <citation type="submission" date="2019-03" db="EMBL/GenBank/DDBJ databases">
        <title>Genomic Encyclopedia of Type Strains, Phase IV (KMG-IV): sequencing the most valuable type-strain genomes for metagenomic binning, comparative biology and taxonomic classification.</title>
        <authorList>
            <person name="Goeker M."/>
        </authorList>
    </citation>
    <scope>NUCLEOTIDE SEQUENCE [LARGE SCALE GENOMIC DNA]</scope>
    <source>
        <strain evidence="2 3">DSM 17974</strain>
    </source>
</reference>
<dbReference type="PANTHER" id="PTHR43679:SF2">
    <property type="entry name" value="OCTANOYL-[GCVH]:PROTEIN N-OCTANOYLTRANSFERASE"/>
    <property type="match status" value="1"/>
</dbReference>
<dbReference type="InterPro" id="IPR050664">
    <property type="entry name" value="Octanoyltrans_LipM/LipL"/>
</dbReference>
<dbReference type="PROSITE" id="PS51733">
    <property type="entry name" value="BPL_LPL_CATALYTIC"/>
    <property type="match status" value="1"/>
</dbReference>
<feature type="domain" description="BPL/LPL catalytic" evidence="1">
    <location>
        <begin position="42"/>
        <end position="253"/>
    </location>
</feature>
<dbReference type="GO" id="GO:0016740">
    <property type="term" value="F:transferase activity"/>
    <property type="evidence" value="ECO:0007669"/>
    <property type="project" value="UniProtKB-ARBA"/>
</dbReference>
<evidence type="ECO:0000313" key="3">
    <source>
        <dbReference type="Proteomes" id="UP000294581"/>
    </source>
</evidence>
<proteinExistence type="predicted"/>
<dbReference type="AlphaFoldDB" id="A0A4R8LWZ2"/>
<dbReference type="RefSeq" id="WP_243834865.1">
    <property type="nucleotide sequence ID" value="NZ_SORF01000001.1"/>
</dbReference>
<comment type="caution">
    <text evidence="2">The sequence shown here is derived from an EMBL/GenBank/DDBJ whole genome shotgun (WGS) entry which is preliminary data.</text>
</comment>
<evidence type="ECO:0000313" key="2">
    <source>
        <dbReference type="EMBL" id="TDY51216.1"/>
    </source>
</evidence>
<dbReference type="PANTHER" id="PTHR43679">
    <property type="entry name" value="OCTANOYLTRANSFERASE LIPM-RELATED"/>
    <property type="match status" value="1"/>
</dbReference>
<dbReference type="Gene3D" id="3.30.930.10">
    <property type="entry name" value="Bira Bifunctional Protein, Domain 2"/>
    <property type="match status" value="1"/>
</dbReference>
<dbReference type="EMBL" id="SORF01000001">
    <property type="protein sequence ID" value="TDY51216.1"/>
    <property type="molecule type" value="Genomic_DNA"/>
</dbReference>
<dbReference type="GO" id="GO:0009249">
    <property type="term" value="P:protein lipoylation"/>
    <property type="evidence" value="ECO:0007669"/>
    <property type="project" value="UniProtKB-ARBA"/>
</dbReference>
<name>A0A4R8LWZ2_9BACL</name>
<dbReference type="GO" id="GO:0016874">
    <property type="term" value="F:ligase activity"/>
    <property type="evidence" value="ECO:0007669"/>
    <property type="project" value="UniProtKB-KW"/>
</dbReference>
<gene>
    <name evidence="2" type="ORF">C7445_101216</name>
</gene>
<keyword evidence="3" id="KW-1185">Reference proteome</keyword>
<organism evidence="2 3">
    <name type="scientific">Alicyclobacillus sacchari</name>
    <dbReference type="NCBI Taxonomy" id="392010"/>
    <lineage>
        <taxon>Bacteria</taxon>
        <taxon>Bacillati</taxon>
        <taxon>Bacillota</taxon>
        <taxon>Bacilli</taxon>
        <taxon>Bacillales</taxon>
        <taxon>Alicyclobacillaceae</taxon>
        <taxon>Alicyclobacillus</taxon>
    </lineage>
</organism>
<evidence type="ECO:0000259" key="1">
    <source>
        <dbReference type="PROSITE" id="PS51733"/>
    </source>
</evidence>
<dbReference type="GO" id="GO:0140096">
    <property type="term" value="F:catalytic activity, acting on a protein"/>
    <property type="evidence" value="ECO:0007669"/>
    <property type="project" value="UniProtKB-ARBA"/>
</dbReference>
<dbReference type="Proteomes" id="UP000294581">
    <property type="component" value="Unassembled WGS sequence"/>
</dbReference>
<dbReference type="SUPFAM" id="SSF55681">
    <property type="entry name" value="Class II aaRS and biotin synthetases"/>
    <property type="match status" value="1"/>
</dbReference>
<accession>A0A4R8LWZ2</accession>
<sequence>MGNTDWRTLLPMELEIVADELVESPLNNILHDDEIAKQVAQGTRAATVRVWRHAPVQGLVVSRRDIAGANGERAMATMADEGWPIFVRSTGGTAVPHGIGMLNFSVMFPRQHEKATTDAYYRLLCQPLIDWFVHLGLAATTGEVPGSYCDGGYNVQIDGKKIVGTAQAWRGGLAGTTSRHPGYVLAHACIAIDLDITEAISAINRFYGYTGAAVDVQPEAASTLQERMRRPFDSAQAKRSLIEFLEPYFTAQGIIVRCQTALADRPL</sequence>